<evidence type="ECO:0000259" key="7">
    <source>
        <dbReference type="Pfam" id="PF07195"/>
    </source>
</evidence>
<feature type="domain" description="Flagellar hook-associated protein 2 N-terminal" evidence="6">
    <location>
        <begin position="14"/>
        <end position="112"/>
    </location>
</feature>
<feature type="coiled-coil region" evidence="5">
    <location>
        <begin position="613"/>
        <end position="640"/>
    </location>
</feature>
<comment type="subcellular location">
    <subcellularLocation>
        <location evidence="5">Secreted</location>
    </subcellularLocation>
    <subcellularLocation>
        <location evidence="5">Bacterial flagellum</location>
    </subcellularLocation>
</comment>
<evidence type="ECO:0000256" key="2">
    <source>
        <dbReference type="ARBA" id="ARBA00011255"/>
    </source>
</evidence>
<keyword evidence="8" id="KW-0282">Flagellum</keyword>
<gene>
    <name evidence="8" type="primary">fliD</name>
    <name evidence="8" type="ORF">ACFOEB_07970</name>
</gene>
<keyword evidence="4 5" id="KW-0975">Bacterial flagellum</keyword>
<evidence type="ECO:0000313" key="8">
    <source>
        <dbReference type="EMBL" id="MFC3155135.1"/>
    </source>
</evidence>
<keyword evidence="5" id="KW-0964">Secreted</keyword>
<comment type="subunit">
    <text evidence="2 5">Homopentamer.</text>
</comment>
<feature type="domain" description="Flagellar hook-associated protein 2 C-terminal" evidence="7">
    <location>
        <begin position="235"/>
        <end position="412"/>
    </location>
</feature>
<dbReference type="InterPro" id="IPR003481">
    <property type="entry name" value="FliD_N"/>
</dbReference>
<dbReference type="InterPro" id="IPR010809">
    <property type="entry name" value="FliD_C"/>
</dbReference>
<evidence type="ECO:0000256" key="3">
    <source>
        <dbReference type="ARBA" id="ARBA00023054"/>
    </source>
</evidence>
<dbReference type="Pfam" id="PF02465">
    <property type="entry name" value="FliD_N"/>
    <property type="match status" value="1"/>
</dbReference>
<evidence type="ECO:0000259" key="6">
    <source>
        <dbReference type="Pfam" id="PF02465"/>
    </source>
</evidence>
<evidence type="ECO:0000256" key="4">
    <source>
        <dbReference type="ARBA" id="ARBA00023143"/>
    </source>
</evidence>
<name>A0ABV7HSR2_9GAMM</name>
<feature type="domain" description="Flagellar hook-associated protein 2 C-terminal" evidence="7">
    <location>
        <begin position="579"/>
        <end position="657"/>
    </location>
</feature>
<dbReference type="RefSeq" id="WP_339615344.1">
    <property type="nucleotide sequence ID" value="NZ_AP031500.1"/>
</dbReference>
<proteinExistence type="inferred from homology"/>
<sequence>MVDNNIISQLGGGSGIDTQKLVTDLVEISHAPQANRLDSREEKLQTQLSDYGILRSALADLESVVANLASPDIFDAKSVSVPDTSLFALSELDSSAQAGSYQVQVDQIARAQSLSSQTYASKSAEVGTGTLTLRLGDWNSALDDFTVNSEAVGATIEIDESNNSLEGLRDAINKADIGAQASIVADGNSYRLLITGPSGATNEVEITASEDAGAPGLANFNFNATNQALTQNQEGQDALVRVNGLQVSRASNSFDDVIDGLTIDLYNASVDETVNITINEDRNTAETAIRDFVDAYNVFMEQAKQLTGVNQETGKNGSLASDSLADNLVDRVKGFIGAAVPGLEGGFGSLANLGIQTKISDGTLQINEDPDRINTNFNAVMENNYGLVKSLFTPQTRSDSGSIEVTGFSKQTNPGSYDVQITQQATKGSLQAGSVVAGFPLDTTGKDYSFDIAVDGNQASVSLPDGVIYNTPEELATEIESLINVSEAVSGNRSSVSVSYDSGSGAFNFISDNYGSSSTLEITAIGGDTAELGLAVAAGTAGQNVAGTVDGEPAFGYGNVLLPKIGSSADGLSLLIKPGATSATVGFSRGFSGGLSSLINGFMVNNGLIDRREDNINESLVDIEDDRSDLERRTEAYRSRLSSQFLAMELIVNDLNSTGSFLEGLNDRLPFTSPNR</sequence>
<evidence type="ECO:0000313" key="9">
    <source>
        <dbReference type="Proteomes" id="UP001595548"/>
    </source>
</evidence>
<keyword evidence="8" id="KW-0966">Cell projection</keyword>
<dbReference type="Pfam" id="PF07195">
    <property type="entry name" value="FliD_C"/>
    <property type="match status" value="2"/>
</dbReference>
<keyword evidence="8" id="KW-0969">Cilium</keyword>
<dbReference type="PANTHER" id="PTHR30288">
    <property type="entry name" value="FLAGELLAR CAP/ASSEMBLY PROTEIN FLID"/>
    <property type="match status" value="1"/>
</dbReference>
<keyword evidence="9" id="KW-1185">Reference proteome</keyword>
<dbReference type="EMBL" id="JBHRTL010000006">
    <property type="protein sequence ID" value="MFC3155135.1"/>
    <property type="molecule type" value="Genomic_DNA"/>
</dbReference>
<accession>A0ABV7HSR2</accession>
<evidence type="ECO:0000256" key="1">
    <source>
        <dbReference type="ARBA" id="ARBA00009764"/>
    </source>
</evidence>
<dbReference type="Proteomes" id="UP001595548">
    <property type="component" value="Unassembled WGS sequence"/>
</dbReference>
<organism evidence="8 9">
    <name type="scientific">Gilvimarinus japonicus</name>
    <dbReference type="NCBI Taxonomy" id="1796469"/>
    <lineage>
        <taxon>Bacteria</taxon>
        <taxon>Pseudomonadati</taxon>
        <taxon>Pseudomonadota</taxon>
        <taxon>Gammaproteobacteria</taxon>
        <taxon>Cellvibrionales</taxon>
        <taxon>Cellvibrionaceae</taxon>
        <taxon>Gilvimarinus</taxon>
    </lineage>
</organism>
<comment type="caution">
    <text evidence="8">The sequence shown here is derived from an EMBL/GenBank/DDBJ whole genome shotgun (WGS) entry which is preliminary data.</text>
</comment>
<reference evidence="9" key="1">
    <citation type="journal article" date="2019" name="Int. J. Syst. Evol. Microbiol.">
        <title>The Global Catalogue of Microorganisms (GCM) 10K type strain sequencing project: providing services to taxonomists for standard genome sequencing and annotation.</title>
        <authorList>
            <consortium name="The Broad Institute Genomics Platform"/>
            <consortium name="The Broad Institute Genome Sequencing Center for Infectious Disease"/>
            <person name="Wu L."/>
            <person name="Ma J."/>
        </authorList>
    </citation>
    <scope>NUCLEOTIDE SEQUENCE [LARGE SCALE GENOMIC DNA]</scope>
    <source>
        <strain evidence="9">KCTC 52141</strain>
    </source>
</reference>
<comment type="similarity">
    <text evidence="1 5">Belongs to the FliD family.</text>
</comment>
<keyword evidence="3 5" id="KW-0175">Coiled coil</keyword>
<dbReference type="PANTHER" id="PTHR30288:SF0">
    <property type="entry name" value="FLAGELLAR HOOK-ASSOCIATED PROTEIN 2"/>
    <property type="match status" value="1"/>
</dbReference>
<dbReference type="InterPro" id="IPR040026">
    <property type="entry name" value="FliD"/>
</dbReference>
<comment type="function">
    <text evidence="5">Required for morphogenesis and for the elongation of the flagellar filament by facilitating polymerization of the flagellin monomers at the tip of growing filament. Forms a capping structure, which prevents flagellin subunits (transported through the central channel of the flagellum) from leaking out without polymerization at the distal end.</text>
</comment>
<protein>
    <recommendedName>
        <fullName evidence="5">Flagellar hook-associated protein 2</fullName>
        <shortName evidence="5">HAP2</shortName>
    </recommendedName>
    <alternativeName>
        <fullName evidence="5">Flagellar cap protein</fullName>
    </alternativeName>
</protein>
<evidence type="ECO:0000256" key="5">
    <source>
        <dbReference type="RuleBase" id="RU362066"/>
    </source>
</evidence>